<feature type="region of interest" description="Disordered" evidence="1">
    <location>
        <begin position="1"/>
        <end position="20"/>
    </location>
</feature>
<evidence type="ECO:0000256" key="1">
    <source>
        <dbReference type="SAM" id="MobiDB-lite"/>
    </source>
</evidence>
<feature type="region of interest" description="Disordered" evidence="1">
    <location>
        <begin position="91"/>
        <end position="112"/>
    </location>
</feature>
<proteinExistence type="predicted"/>
<reference evidence="2 3" key="1">
    <citation type="journal article" date="2018" name="PLoS Genet.">
        <title>Population sequencing reveals clonal diversity and ancestral inbreeding in the grapevine cultivar Chardonnay.</title>
        <authorList>
            <person name="Roach M.J."/>
            <person name="Johnson D.L."/>
            <person name="Bohlmann J."/>
            <person name="van Vuuren H.J."/>
            <person name="Jones S.J."/>
            <person name="Pretorius I.S."/>
            <person name="Schmidt S.A."/>
            <person name="Borneman A.R."/>
        </authorList>
    </citation>
    <scope>NUCLEOTIDE SEQUENCE [LARGE SCALE GENOMIC DNA]</scope>
    <source>
        <strain evidence="3">cv. Chardonnay</strain>
        <tissue evidence="2">Leaf</tissue>
    </source>
</reference>
<dbReference type="AlphaFoldDB" id="A0A438INT3"/>
<evidence type="ECO:0000313" key="2">
    <source>
        <dbReference type="EMBL" id="RVW98388.1"/>
    </source>
</evidence>
<organism evidence="2 3">
    <name type="scientific">Vitis vinifera</name>
    <name type="common">Grape</name>
    <dbReference type="NCBI Taxonomy" id="29760"/>
    <lineage>
        <taxon>Eukaryota</taxon>
        <taxon>Viridiplantae</taxon>
        <taxon>Streptophyta</taxon>
        <taxon>Embryophyta</taxon>
        <taxon>Tracheophyta</taxon>
        <taxon>Spermatophyta</taxon>
        <taxon>Magnoliopsida</taxon>
        <taxon>eudicotyledons</taxon>
        <taxon>Gunneridae</taxon>
        <taxon>Pentapetalae</taxon>
        <taxon>rosids</taxon>
        <taxon>Vitales</taxon>
        <taxon>Vitaceae</taxon>
        <taxon>Viteae</taxon>
        <taxon>Vitis</taxon>
    </lineage>
</organism>
<sequence>MQVQESRPTTSYEVNDPSSPKISLDFVDISDLNMLIATSSKALNSKEWKQAMRAEMEALEKNGTWDVDAKRKESSRVQVGVHNIEIGKTRYKPVDTPIDPNHKLGEASEDAP</sequence>
<evidence type="ECO:0008006" key="4">
    <source>
        <dbReference type="Google" id="ProtNLM"/>
    </source>
</evidence>
<protein>
    <recommendedName>
        <fullName evidence="4">Retrovirus-related Pol polyprotein from transposon TNT 1-94</fullName>
    </recommendedName>
</protein>
<dbReference type="Proteomes" id="UP000288805">
    <property type="component" value="Unassembled WGS sequence"/>
</dbReference>
<name>A0A438INT3_VITVI</name>
<gene>
    <name evidence="2" type="ORF">CK203_026884</name>
</gene>
<dbReference type="EMBL" id="QGNW01000093">
    <property type="protein sequence ID" value="RVW98388.1"/>
    <property type="molecule type" value="Genomic_DNA"/>
</dbReference>
<accession>A0A438INT3</accession>
<comment type="caution">
    <text evidence="2">The sequence shown here is derived from an EMBL/GenBank/DDBJ whole genome shotgun (WGS) entry which is preliminary data.</text>
</comment>
<evidence type="ECO:0000313" key="3">
    <source>
        <dbReference type="Proteomes" id="UP000288805"/>
    </source>
</evidence>